<keyword evidence="3" id="KW-0813">Transport</keyword>
<dbReference type="InterPro" id="IPR051906">
    <property type="entry name" value="TolC-like"/>
</dbReference>
<dbReference type="PANTHER" id="PTHR30026">
    <property type="entry name" value="OUTER MEMBRANE PROTEIN TOLC"/>
    <property type="match status" value="1"/>
</dbReference>
<organism evidence="8">
    <name type="scientific">uncultured bacterium HF0010_16H03</name>
    <dbReference type="NCBI Taxonomy" id="710811"/>
    <lineage>
        <taxon>Bacteria</taxon>
        <taxon>environmental samples</taxon>
    </lineage>
</organism>
<dbReference type="PANTHER" id="PTHR30026:SF20">
    <property type="entry name" value="OUTER MEMBRANE PROTEIN TOLC"/>
    <property type="match status" value="1"/>
</dbReference>
<evidence type="ECO:0000256" key="5">
    <source>
        <dbReference type="ARBA" id="ARBA00022692"/>
    </source>
</evidence>
<keyword evidence="5" id="KW-0812">Transmembrane</keyword>
<evidence type="ECO:0000256" key="7">
    <source>
        <dbReference type="ARBA" id="ARBA00023237"/>
    </source>
</evidence>
<sequence>MKNINRALVILLITGLNLNADNLLDIYNEALINDPTYKAAEFSYLADKEIVVQGRSALLPSLTLSGSTNWNEYYQNKELQQEYNSFSTSARLSQPLLRLDTWFSYKQSKSLTNAAEADFAFEQQNLLVRTAELYFGVLRAIDNLNAAVSEEKAIKKQLDQAKQRFEVGLSAITGVQEAQLAYDLSKASRINLEGRLYSSREALNALIGREIFSLDELGNSLLIETPNPTSKEEWVKLALSNNYQLKAALLRKDAARNNAKSSASNHLPKIDIVGTKSESETNQFNYEGININGQGIPVPELTGRRNFAIQFSVPIFQGGAVNSQRKQAYSQYERVNENTLFTQRRIIQEVRSEFSNVITLVANVTAQKQAVLSATSALEATQVGYKVGTRNVVDLLQAEKNLYSAEKNLANAKYDYILANLRLALSSGTITPGDLVKINNLLK</sequence>
<accession>E0XPE4</accession>
<dbReference type="InterPro" id="IPR010130">
    <property type="entry name" value="T1SS_OMP_TolC"/>
</dbReference>
<dbReference type="InterPro" id="IPR003423">
    <property type="entry name" value="OMP_efflux"/>
</dbReference>
<dbReference type="NCBIfam" id="TIGR01844">
    <property type="entry name" value="type_I_sec_TolC"/>
    <property type="match status" value="1"/>
</dbReference>
<comment type="subcellular location">
    <subcellularLocation>
        <location evidence="1">Cell outer membrane</location>
    </subcellularLocation>
</comment>
<protein>
    <submittedName>
        <fullName evidence="8">Outer membrane protein</fullName>
    </submittedName>
</protein>
<dbReference type="AlphaFoldDB" id="E0XPE4"/>
<dbReference type="EMBL" id="GU474833">
    <property type="protein sequence ID" value="ADI16285.1"/>
    <property type="molecule type" value="Genomic_DNA"/>
</dbReference>
<dbReference type="GO" id="GO:0015562">
    <property type="term" value="F:efflux transmembrane transporter activity"/>
    <property type="evidence" value="ECO:0007669"/>
    <property type="project" value="InterPro"/>
</dbReference>
<dbReference type="SUPFAM" id="SSF56954">
    <property type="entry name" value="Outer membrane efflux proteins (OEP)"/>
    <property type="match status" value="1"/>
</dbReference>
<name>E0XPE4_9BACT</name>
<evidence type="ECO:0000256" key="2">
    <source>
        <dbReference type="ARBA" id="ARBA00007613"/>
    </source>
</evidence>
<evidence type="ECO:0000256" key="4">
    <source>
        <dbReference type="ARBA" id="ARBA00022452"/>
    </source>
</evidence>
<proteinExistence type="inferred from homology"/>
<dbReference type="Gene3D" id="1.20.1600.10">
    <property type="entry name" value="Outer membrane efflux proteins (OEP)"/>
    <property type="match status" value="1"/>
</dbReference>
<dbReference type="GO" id="GO:1990281">
    <property type="term" value="C:efflux pump complex"/>
    <property type="evidence" value="ECO:0007669"/>
    <property type="project" value="TreeGrafter"/>
</dbReference>
<comment type="similarity">
    <text evidence="2">Belongs to the outer membrane factor (OMF) (TC 1.B.17) family.</text>
</comment>
<keyword evidence="7" id="KW-0998">Cell outer membrane</keyword>
<keyword evidence="6" id="KW-0472">Membrane</keyword>
<evidence type="ECO:0000256" key="6">
    <source>
        <dbReference type="ARBA" id="ARBA00023136"/>
    </source>
</evidence>
<evidence type="ECO:0000313" key="8">
    <source>
        <dbReference type="EMBL" id="ADI16285.1"/>
    </source>
</evidence>
<dbReference type="GO" id="GO:0009279">
    <property type="term" value="C:cell outer membrane"/>
    <property type="evidence" value="ECO:0007669"/>
    <property type="project" value="UniProtKB-SubCell"/>
</dbReference>
<dbReference type="GO" id="GO:0015288">
    <property type="term" value="F:porin activity"/>
    <property type="evidence" value="ECO:0007669"/>
    <property type="project" value="TreeGrafter"/>
</dbReference>
<reference evidence="8" key="1">
    <citation type="journal article" date="2011" name="Environ. Microbiol.">
        <title>Time-series analyses of Monterey Bay coastal microbial picoplankton using a 'genome proxy' microarray.</title>
        <authorList>
            <person name="Rich V.I."/>
            <person name="Pham V.D."/>
            <person name="Eppley J."/>
            <person name="Shi Y."/>
            <person name="DeLong E.F."/>
        </authorList>
    </citation>
    <scope>NUCLEOTIDE SEQUENCE</scope>
</reference>
<dbReference type="Pfam" id="PF02321">
    <property type="entry name" value="OEP"/>
    <property type="match status" value="2"/>
</dbReference>
<evidence type="ECO:0000256" key="3">
    <source>
        <dbReference type="ARBA" id="ARBA00022448"/>
    </source>
</evidence>
<keyword evidence="4" id="KW-1134">Transmembrane beta strand</keyword>
<evidence type="ECO:0000256" key="1">
    <source>
        <dbReference type="ARBA" id="ARBA00004442"/>
    </source>
</evidence>